<dbReference type="EMBL" id="JAVRFD010000012">
    <property type="protein sequence ID" value="MDT0545880.1"/>
    <property type="molecule type" value="Genomic_DNA"/>
</dbReference>
<dbReference type="Proteomes" id="UP001180754">
    <property type="component" value="Unassembled WGS sequence"/>
</dbReference>
<accession>A0ABU2XK53</accession>
<evidence type="ECO:0000313" key="3">
    <source>
        <dbReference type="Proteomes" id="UP001180754"/>
    </source>
</evidence>
<name>A0ABU2XK53_9ACTN</name>
<protein>
    <submittedName>
        <fullName evidence="2">Uncharacterized protein</fullName>
    </submittedName>
</protein>
<evidence type="ECO:0000313" key="2">
    <source>
        <dbReference type="EMBL" id="MDT0545880.1"/>
    </source>
</evidence>
<feature type="compositionally biased region" description="Low complexity" evidence="1">
    <location>
        <begin position="8"/>
        <end position="24"/>
    </location>
</feature>
<dbReference type="RefSeq" id="WP_311726365.1">
    <property type="nucleotide sequence ID" value="NZ_JAVRFD010000012.1"/>
</dbReference>
<reference evidence="2" key="1">
    <citation type="submission" date="2024-05" db="EMBL/GenBank/DDBJ databases">
        <title>30 novel species of actinomycetes from the DSMZ collection.</title>
        <authorList>
            <person name="Nouioui I."/>
        </authorList>
    </citation>
    <scope>NUCLEOTIDE SEQUENCE</scope>
    <source>
        <strain evidence="2">DSM 41529</strain>
    </source>
</reference>
<feature type="region of interest" description="Disordered" evidence="1">
    <location>
        <begin position="1"/>
        <end position="29"/>
    </location>
</feature>
<proteinExistence type="predicted"/>
<comment type="caution">
    <text evidence="2">The sequence shown here is derived from an EMBL/GenBank/DDBJ whole genome shotgun (WGS) entry which is preliminary data.</text>
</comment>
<evidence type="ECO:0000256" key="1">
    <source>
        <dbReference type="SAM" id="MobiDB-lite"/>
    </source>
</evidence>
<organism evidence="2 3">
    <name type="scientific">Streptomyces lonegramiae</name>
    <dbReference type="NCBI Taxonomy" id="3075524"/>
    <lineage>
        <taxon>Bacteria</taxon>
        <taxon>Bacillati</taxon>
        <taxon>Actinomycetota</taxon>
        <taxon>Actinomycetes</taxon>
        <taxon>Kitasatosporales</taxon>
        <taxon>Streptomycetaceae</taxon>
        <taxon>Streptomyces</taxon>
    </lineage>
</organism>
<sequence length="180" mass="18882">MSDDQAVRGTPRGVRRGTTSRAPGGLTGAVPGGAAVGAGGGAAGGVLGAAAQGDRLLDTADRMLRRIVRLMELGERVDEARSGLVAKRLPRHPVLGYSDVVAFLVRNRATVPEAAGGAVLRRRRGREYLVQTFYLDADGTPLHRAEQAEAPVWVCRAQRLDEELAAAFGDADLIVFQGGA</sequence>
<gene>
    <name evidence="2" type="ORF">RND15_24665</name>
</gene>
<keyword evidence="3" id="KW-1185">Reference proteome</keyword>